<dbReference type="PANTHER" id="PTHR24121:SF21">
    <property type="entry name" value="ANKYRIN REPEAT FAMILY PROTEIN"/>
    <property type="match status" value="1"/>
</dbReference>
<evidence type="ECO:0000313" key="4">
    <source>
        <dbReference type="Proteomes" id="UP000663832"/>
    </source>
</evidence>
<dbReference type="Pfam" id="PF12796">
    <property type="entry name" value="Ank_2"/>
    <property type="match status" value="1"/>
</dbReference>
<gene>
    <name evidence="2" type="ORF">BJG266_LOCUS36986</name>
    <name evidence="3" type="ORF">QVE165_LOCUS53938</name>
</gene>
<protein>
    <submittedName>
        <fullName evidence="2">Uncharacterized protein</fullName>
    </submittedName>
</protein>
<organism evidence="2 5">
    <name type="scientific">Adineta steineri</name>
    <dbReference type="NCBI Taxonomy" id="433720"/>
    <lineage>
        <taxon>Eukaryota</taxon>
        <taxon>Metazoa</taxon>
        <taxon>Spiralia</taxon>
        <taxon>Gnathifera</taxon>
        <taxon>Rotifera</taxon>
        <taxon>Eurotatoria</taxon>
        <taxon>Bdelloidea</taxon>
        <taxon>Adinetida</taxon>
        <taxon>Adinetidae</taxon>
        <taxon>Adineta</taxon>
    </lineage>
</organism>
<sequence>MNISNINSSALKQQRRRHRMSSNIQSKDINSMEIFIQLCFCSNEKFAYETMKILFSSRYKYSLNLCDEFGCNILMYTLRYQRYKLFDFLLNDISLDVNLQSKDQQGNTIFHYAIIYANHNIQIIENLIEKFNKFAIDTDERNNSGFTPLLLAAFCGRYNIVMTLLNKTDASPFVRDNIQLKNLFDFIEIDIKQRKDTRPLSHCSNSSRKSIRLRIQLYQTLPLRSETQNYSYKNFFENILPQAINDCSGSIRSSILTMFDLDNLSIDLKYLINYINQRYPQINTSKKQNHSQHTTKFVCQYEDSKTNVHNIFNLFDPKLRPKAMPPKELTTQSNKTPITFKRLGNKLALMATLSRHEDNNKTSK</sequence>
<feature type="region of interest" description="Disordered" evidence="1">
    <location>
        <begin position="1"/>
        <end position="22"/>
    </location>
</feature>
<reference evidence="2" key="1">
    <citation type="submission" date="2021-02" db="EMBL/GenBank/DDBJ databases">
        <authorList>
            <person name="Nowell W R."/>
        </authorList>
    </citation>
    <scope>NUCLEOTIDE SEQUENCE</scope>
</reference>
<dbReference type="SMART" id="SM00248">
    <property type="entry name" value="ANK"/>
    <property type="match status" value="3"/>
</dbReference>
<evidence type="ECO:0000256" key="1">
    <source>
        <dbReference type="SAM" id="MobiDB-lite"/>
    </source>
</evidence>
<dbReference type="InterPro" id="IPR002110">
    <property type="entry name" value="Ankyrin_rpt"/>
</dbReference>
<feature type="compositionally biased region" description="Polar residues" evidence="1">
    <location>
        <begin position="1"/>
        <end position="12"/>
    </location>
</feature>
<dbReference type="Proteomes" id="UP000663832">
    <property type="component" value="Unassembled WGS sequence"/>
</dbReference>
<dbReference type="Gene3D" id="1.25.40.20">
    <property type="entry name" value="Ankyrin repeat-containing domain"/>
    <property type="match status" value="1"/>
</dbReference>
<dbReference type="EMBL" id="CAJNOI010001161">
    <property type="protein sequence ID" value="CAF1388658.1"/>
    <property type="molecule type" value="Genomic_DNA"/>
</dbReference>
<keyword evidence="4" id="KW-1185">Reference proteome</keyword>
<dbReference type="EMBL" id="CAJNOM010001496">
    <property type="protein sequence ID" value="CAF1610202.1"/>
    <property type="molecule type" value="Genomic_DNA"/>
</dbReference>
<accession>A0A815K538</accession>
<evidence type="ECO:0000313" key="2">
    <source>
        <dbReference type="EMBL" id="CAF1388658.1"/>
    </source>
</evidence>
<dbReference type="PANTHER" id="PTHR24121">
    <property type="entry name" value="NO MECHANORECEPTOR POTENTIAL C, ISOFORM D-RELATED"/>
    <property type="match status" value="1"/>
</dbReference>
<evidence type="ECO:0000313" key="5">
    <source>
        <dbReference type="Proteomes" id="UP000663877"/>
    </source>
</evidence>
<comment type="caution">
    <text evidence="2">The sequence shown here is derived from an EMBL/GenBank/DDBJ whole genome shotgun (WGS) entry which is preliminary data.</text>
</comment>
<name>A0A815K538_9BILA</name>
<proteinExistence type="predicted"/>
<dbReference type="AlphaFoldDB" id="A0A815K538"/>
<evidence type="ECO:0000313" key="3">
    <source>
        <dbReference type="EMBL" id="CAF1610202.1"/>
    </source>
</evidence>
<dbReference type="OrthoDB" id="5406014at2759"/>
<dbReference type="InterPro" id="IPR036770">
    <property type="entry name" value="Ankyrin_rpt-contain_sf"/>
</dbReference>
<dbReference type="SUPFAM" id="SSF48403">
    <property type="entry name" value="Ankyrin repeat"/>
    <property type="match status" value="1"/>
</dbReference>
<dbReference type="Proteomes" id="UP000663877">
    <property type="component" value="Unassembled WGS sequence"/>
</dbReference>